<dbReference type="SUPFAM" id="SSF51556">
    <property type="entry name" value="Metallo-dependent hydrolases"/>
    <property type="match status" value="1"/>
</dbReference>
<dbReference type="EMBL" id="QHKO01000005">
    <property type="protein sequence ID" value="RAL21671.1"/>
    <property type="molecule type" value="Genomic_DNA"/>
</dbReference>
<protein>
    <submittedName>
        <fullName evidence="1">Uncharacterized protein</fullName>
    </submittedName>
</protein>
<evidence type="ECO:0000313" key="1">
    <source>
        <dbReference type="EMBL" id="RAL21671.1"/>
    </source>
</evidence>
<dbReference type="PANTHER" id="PTHR42658:SF1">
    <property type="entry name" value="HYDROLASE TATD"/>
    <property type="match status" value="1"/>
</dbReference>
<sequence>MKIFDPHIRSRTQSDADLKNLAYFGTARVVSCATVGPPKEGARELIEAMEAHAGGEVRRLERCGLDAGAALGVLPPSRPRRAHYEVWKRLPELLALPTVVALGEIGVWEDSAADWELFESQVAIAQQVGVKAMIVTPPRELRVTLTYKMMQRLEKLGVEPGRVLMTYVDEKTLVNVVQSGFGAGLAVGATTLNPRQAAEVIMRAAQELGAVERIALSSALRVGGADLLAIPKTVEALRALGSGERELELLTWENAKTIVDGERS</sequence>
<evidence type="ECO:0000313" key="2">
    <source>
        <dbReference type="Proteomes" id="UP000249169"/>
    </source>
</evidence>
<dbReference type="OrthoDB" id="9783157at2"/>
<organism evidence="1 2">
    <name type="scientific">Lujinxingia litoralis</name>
    <dbReference type="NCBI Taxonomy" id="2211119"/>
    <lineage>
        <taxon>Bacteria</taxon>
        <taxon>Deltaproteobacteria</taxon>
        <taxon>Bradymonadales</taxon>
        <taxon>Lujinxingiaceae</taxon>
        <taxon>Lujinxingia</taxon>
    </lineage>
</organism>
<gene>
    <name evidence="1" type="ORF">DL240_12510</name>
</gene>
<dbReference type="Gene3D" id="3.20.20.140">
    <property type="entry name" value="Metal-dependent hydrolases"/>
    <property type="match status" value="1"/>
</dbReference>
<name>A0A328C5U2_9DELT</name>
<dbReference type="AlphaFoldDB" id="A0A328C5U2"/>
<proteinExistence type="predicted"/>
<dbReference type="RefSeq" id="WP_111730236.1">
    <property type="nucleotide sequence ID" value="NZ_QHKO01000005.1"/>
</dbReference>
<dbReference type="InterPro" id="IPR032466">
    <property type="entry name" value="Metal_Hydrolase"/>
</dbReference>
<accession>A0A328C5U2</accession>
<reference evidence="1 2" key="1">
    <citation type="submission" date="2018-05" db="EMBL/GenBank/DDBJ databases">
        <title>Lujinxingia marina gen. nov. sp. nov., a new facultative anaerobic member of the class Deltaproteobacteria, and proposal of Lujinxingaceae fam. nov.</title>
        <authorList>
            <person name="Li C.-M."/>
        </authorList>
    </citation>
    <scope>NUCLEOTIDE SEQUENCE [LARGE SCALE GENOMIC DNA]</scope>
    <source>
        <strain evidence="1 2">B210</strain>
    </source>
</reference>
<dbReference type="Proteomes" id="UP000249169">
    <property type="component" value="Unassembled WGS sequence"/>
</dbReference>
<dbReference type="InterPro" id="IPR012022">
    <property type="entry name" value="UCP005295"/>
</dbReference>
<comment type="caution">
    <text evidence="1">The sequence shown here is derived from an EMBL/GenBank/DDBJ whole genome shotgun (WGS) entry which is preliminary data.</text>
</comment>
<keyword evidence="2" id="KW-1185">Reference proteome</keyword>
<dbReference type="PANTHER" id="PTHR42658">
    <property type="entry name" value="HYDROLASE TATD"/>
    <property type="match status" value="1"/>
</dbReference>